<evidence type="ECO:0000313" key="2">
    <source>
        <dbReference type="EMBL" id="KGN32582.1"/>
    </source>
</evidence>
<gene>
    <name evidence="2" type="ORF">N802_17415</name>
</gene>
<comment type="caution">
    <text evidence="2">The sequence shown here is derived from an EMBL/GenBank/DDBJ whole genome shotgun (WGS) entry which is preliminary data.</text>
</comment>
<accession>A0A0A0J988</accession>
<organism evidence="2 3">
    <name type="scientific">Knoellia sinensis KCTC 19936</name>
    <dbReference type="NCBI Taxonomy" id="1385520"/>
    <lineage>
        <taxon>Bacteria</taxon>
        <taxon>Bacillati</taxon>
        <taxon>Actinomycetota</taxon>
        <taxon>Actinomycetes</taxon>
        <taxon>Micrococcales</taxon>
        <taxon>Intrasporangiaceae</taxon>
        <taxon>Knoellia</taxon>
    </lineage>
</organism>
<dbReference type="GO" id="GO:0005975">
    <property type="term" value="P:carbohydrate metabolic process"/>
    <property type="evidence" value="ECO:0007669"/>
    <property type="project" value="InterPro"/>
</dbReference>
<evidence type="ECO:0000313" key="3">
    <source>
        <dbReference type="Proteomes" id="UP000030002"/>
    </source>
</evidence>
<dbReference type="AlphaFoldDB" id="A0A0A0J988"/>
<reference evidence="2 3" key="1">
    <citation type="submission" date="2013-08" db="EMBL/GenBank/DDBJ databases">
        <title>The genome sequence of Knoellia sinensis.</title>
        <authorList>
            <person name="Zhu W."/>
            <person name="Wang G."/>
        </authorList>
    </citation>
    <scope>NUCLEOTIDE SEQUENCE [LARGE SCALE GENOMIC DNA]</scope>
    <source>
        <strain evidence="2 3">KCTC 19936</strain>
    </source>
</reference>
<keyword evidence="3" id="KW-1185">Reference proteome</keyword>
<dbReference type="eggNOG" id="COG0726">
    <property type="taxonomic scope" value="Bacteria"/>
</dbReference>
<dbReference type="Gene3D" id="3.20.20.370">
    <property type="entry name" value="Glycoside hydrolase/deacetylase"/>
    <property type="match status" value="1"/>
</dbReference>
<name>A0A0A0J988_9MICO</name>
<dbReference type="InterPro" id="IPR011330">
    <property type="entry name" value="Glyco_hydro/deAcase_b/a-brl"/>
</dbReference>
<dbReference type="InterPro" id="IPR050248">
    <property type="entry name" value="Polysacc_deacetylase_ArnD"/>
</dbReference>
<feature type="domain" description="NodB homology" evidence="1">
    <location>
        <begin position="8"/>
        <end position="215"/>
    </location>
</feature>
<dbReference type="PANTHER" id="PTHR10587">
    <property type="entry name" value="GLYCOSYL TRANSFERASE-RELATED"/>
    <property type="match status" value="1"/>
</dbReference>
<dbReference type="PROSITE" id="PS51677">
    <property type="entry name" value="NODB"/>
    <property type="match status" value="1"/>
</dbReference>
<protein>
    <submittedName>
        <fullName evidence="2">Polysaccharide deacetylase</fullName>
    </submittedName>
</protein>
<sequence length="215" mass="22266">MRTRTDPAAVALTLDACGGSGGGNGVDHELLTVLRRHAVPATLFLNVRWVRANGSVAAELAQDPLFELANHGHRHRPLTVRERTAYGIAGTGSVGEVVDEIEAATPWFVEHTGAPPRWFRAGTAHTDDVAATVAERLGQPIAGFSVNADFGATAPAHAVARALGAVSPGDIVIGHMNRPGRGTAKGFATALPRLLDSGARFTTLTLPAPGAGVSH</sequence>
<dbReference type="Pfam" id="PF01522">
    <property type="entry name" value="Polysacc_deac_1"/>
    <property type="match status" value="1"/>
</dbReference>
<dbReference type="InterPro" id="IPR002509">
    <property type="entry name" value="NODB_dom"/>
</dbReference>
<dbReference type="GO" id="GO:0016810">
    <property type="term" value="F:hydrolase activity, acting on carbon-nitrogen (but not peptide) bonds"/>
    <property type="evidence" value="ECO:0007669"/>
    <property type="project" value="InterPro"/>
</dbReference>
<dbReference type="PANTHER" id="PTHR10587:SF134">
    <property type="entry name" value="SECRETED PROTEIN"/>
    <property type="match status" value="1"/>
</dbReference>
<dbReference type="SUPFAM" id="SSF88713">
    <property type="entry name" value="Glycoside hydrolase/deacetylase"/>
    <property type="match status" value="1"/>
</dbReference>
<evidence type="ECO:0000259" key="1">
    <source>
        <dbReference type="PROSITE" id="PS51677"/>
    </source>
</evidence>
<dbReference type="EMBL" id="AVPJ01000006">
    <property type="protein sequence ID" value="KGN32582.1"/>
    <property type="molecule type" value="Genomic_DNA"/>
</dbReference>
<dbReference type="RefSeq" id="WP_245613902.1">
    <property type="nucleotide sequence ID" value="NZ_AVPJ01000006.1"/>
</dbReference>
<dbReference type="Proteomes" id="UP000030002">
    <property type="component" value="Unassembled WGS sequence"/>
</dbReference>
<proteinExistence type="predicted"/>